<dbReference type="InterPro" id="IPR043132">
    <property type="entry name" value="BCAT-like_C"/>
</dbReference>
<dbReference type="GO" id="GO:0009082">
    <property type="term" value="P:branched-chain amino acid biosynthetic process"/>
    <property type="evidence" value="ECO:0007669"/>
    <property type="project" value="UniProtKB-KW"/>
</dbReference>
<keyword evidence="15" id="KW-1185">Reference proteome</keyword>
<dbReference type="InterPro" id="IPR001544">
    <property type="entry name" value="Aminotrans_IV"/>
</dbReference>
<proteinExistence type="inferred from homology"/>
<dbReference type="Proteomes" id="UP000198462">
    <property type="component" value="Unassembled WGS sequence"/>
</dbReference>
<dbReference type="EC" id="2.6.1.42" evidence="7"/>
<gene>
    <name evidence="14" type="ORF">B5C34_04675</name>
</gene>
<evidence type="ECO:0000256" key="13">
    <source>
        <dbReference type="ARBA" id="ARBA00049229"/>
    </source>
</evidence>
<dbReference type="AlphaFoldDB" id="A0A219B3A1"/>
<dbReference type="Gene3D" id="3.30.470.10">
    <property type="match status" value="1"/>
</dbReference>
<evidence type="ECO:0000256" key="11">
    <source>
        <dbReference type="ARBA" id="ARBA00048212"/>
    </source>
</evidence>
<dbReference type="PANTHER" id="PTHR42743">
    <property type="entry name" value="AMINO-ACID AMINOTRANSFERASE"/>
    <property type="match status" value="1"/>
</dbReference>
<evidence type="ECO:0000256" key="7">
    <source>
        <dbReference type="ARBA" id="ARBA00013053"/>
    </source>
</evidence>
<dbReference type="GO" id="GO:0005829">
    <property type="term" value="C:cytosol"/>
    <property type="evidence" value="ECO:0007669"/>
    <property type="project" value="TreeGrafter"/>
</dbReference>
<dbReference type="InterPro" id="IPR050571">
    <property type="entry name" value="Class-IV_PLP-Dep_Aminotrnsfr"/>
</dbReference>
<evidence type="ECO:0000313" key="15">
    <source>
        <dbReference type="Proteomes" id="UP000198462"/>
    </source>
</evidence>
<evidence type="ECO:0000313" key="14">
    <source>
        <dbReference type="EMBL" id="OWV32815.1"/>
    </source>
</evidence>
<keyword evidence="10" id="KW-0028">Amino-acid biosynthesis</keyword>
<evidence type="ECO:0000256" key="4">
    <source>
        <dbReference type="ARBA" id="ARBA00004931"/>
    </source>
</evidence>
<accession>A0A219B3A1</accession>
<dbReference type="InterPro" id="IPR036038">
    <property type="entry name" value="Aminotransferase-like"/>
</dbReference>
<evidence type="ECO:0000256" key="2">
    <source>
        <dbReference type="ARBA" id="ARBA00003109"/>
    </source>
</evidence>
<comment type="catalytic activity">
    <reaction evidence="13">
        <text>L-leucine + 2-oxoglutarate = 4-methyl-2-oxopentanoate + L-glutamate</text>
        <dbReference type="Rhea" id="RHEA:18321"/>
        <dbReference type="ChEBI" id="CHEBI:16810"/>
        <dbReference type="ChEBI" id="CHEBI:17865"/>
        <dbReference type="ChEBI" id="CHEBI:29985"/>
        <dbReference type="ChEBI" id="CHEBI:57427"/>
        <dbReference type="EC" id="2.6.1.42"/>
    </reaction>
</comment>
<keyword evidence="10" id="KW-0100">Branched-chain amino acid biosynthesis</keyword>
<protein>
    <recommendedName>
        <fullName evidence="8">Probable branched-chain-amino-acid aminotransferase</fullName>
        <ecNumber evidence="7">2.6.1.42</ecNumber>
    </recommendedName>
</protein>
<evidence type="ECO:0000256" key="12">
    <source>
        <dbReference type="ARBA" id="ARBA00048798"/>
    </source>
</evidence>
<dbReference type="OrthoDB" id="9805628at2"/>
<dbReference type="Pfam" id="PF01063">
    <property type="entry name" value="Aminotran_4"/>
    <property type="match status" value="1"/>
</dbReference>
<evidence type="ECO:0000256" key="10">
    <source>
        <dbReference type="ARBA" id="ARBA00023304"/>
    </source>
</evidence>
<comment type="catalytic activity">
    <reaction evidence="12">
        <text>L-isoleucine + 2-oxoglutarate = (S)-3-methyl-2-oxopentanoate + L-glutamate</text>
        <dbReference type="Rhea" id="RHEA:24801"/>
        <dbReference type="ChEBI" id="CHEBI:16810"/>
        <dbReference type="ChEBI" id="CHEBI:29985"/>
        <dbReference type="ChEBI" id="CHEBI:35146"/>
        <dbReference type="ChEBI" id="CHEBI:58045"/>
        <dbReference type="EC" id="2.6.1.42"/>
    </reaction>
</comment>
<dbReference type="PANTHER" id="PTHR42743:SF11">
    <property type="entry name" value="AMINODEOXYCHORISMATE LYASE"/>
    <property type="match status" value="1"/>
</dbReference>
<organism evidence="14 15">
    <name type="scientific">Pacificimonas flava</name>
    <dbReference type="NCBI Taxonomy" id="1234595"/>
    <lineage>
        <taxon>Bacteria</taxon>
        <taxon>Pseudomonadati</taxon>
        <taxon>Pseudomonadota</taxon>
        <taxon>Alphaproteobacteria</taxon>
        <taxon>Sphingomonadales</taxon>
        <taxon>Sphingosinicellaceae</taxon>
        <taxon>Pacificimonas</taxon>
    </lineage>
</organism>
<dbReference type="Gene3D" id="3.20.10.10">
    <property type="entry name" value="D-amino Acid Aminotransferase, subunit A, domain 2"/>
    <property type="match status" value="1"/>
</dbReference>
<dbReference type="GO" id="GO:0004084">
    <property type="term" value="F:branched-chain-amino-acid transaminase activity"/>
    <property type="evidence" value="ECO:0007669"/>
    <property type="project" value="UniProtKB-EC"/>
</dbReference>
<comment type="function">
    <text evidence="2">Acts on leucine, isoleucine and valine.</text>
</comment>
<keyword evidence="9" id="KW-0663">Pyridoxal phosphate</keyword>
<reference evidence="15" key="1">
    <citation type="submission" date="2017-05" db="EMBL/GenBank/DDBJ databases">
        <authorList>
            <person name="Lin X."/>
        </authorList>
    </citation>
    <scope>NUCLEOTIDE SEQUENCE [LARGE SCALE GENOMIC DNA]</scope>
    <source>
        <strain evidence="15">JLT2012</strain>
    </source>
</reference>
<name>A0A219B3A1_9SPHN</name>
<dbReference type="GO" id="GO:0008652">
    <property type="term" value="P:amino acid biosynthetic process"/>
    <property type="evidence" value="ECO:0007669"/>
    <property type="project" value="UniProtKB-ARBA"/>
</dbReference>
<evidence type="ECO:0000256" key="1">
    <source>
        <dbReference type="ARBA" id="ARBA00001933"/>
    </source>
</evidence>
<evidence type="ECO:0000256" key="9">
    <source>
        <dbReference type="ARBA" id="ARBA00022898"/>
    </source>
</evidence>
<comment type="pathway">
    <text evidence="4">Amino-acid biosynthesis; L-valine biosynthesis; L-valine from pyruvate: step 4/4.</text>
</comment>
<comment type="pathway">
    <text evidence="5">Amino-acid biosynthesis; L-leucine biosynthesis; L-leucine from 3-methyl-2-oxobutanoate: step 4/4.</text>
</comment>
<dbReference type="NCBIfam" id="NF005209">
    <property type="entry name" value="PRK06680.1"/>
    <property type="match status" value="1"/>
</dbReference>
<comment type="cofactor">
    <cofactor evidence="1">
        <name>pyridoxal 5'-phosphate</name>
        <dbReference type="ChEBI" id="CHEBI:597326"/>
    </cofactor>
</comment>
<comment type="similarity">
    <text evidence="6">Belongs to the class-IV pyridoxal-phosphate-dependent aminotransferase family.</text>
</comment>
<sequence length="298" mass="32185">MPRLAYVNGRIVPLAQASVSIEDRAYLFADGIYEVASIFGGALFDWPLHLERMARSLNELQIRAPMSDAALRIAAERLIRKSGVSTGMLYLQITRGAARRDHAFPDARTPPGLSMIARPFDFSRRVPEQQVGMTAITAADQRWSRRDIKSVALLPNVIAKQAGKEAGAYETIMIDPDGTVTEGSSTTVWVVDRDGTIVTRPLSHAVLPGLKRRRLIGLLEDAGETVAERSYDVAALKDAAEVFVTSTSSPVMPIVSIGGEAVGDGTPGPASLTACRLMWEEIERQTGWTPRAGSPGGD</sequence>
<comment type="caution">
    <text evidence="14">The sequence shown here is derived from an EMBL/GenBank/DDBJ whole genome shotgun (WGS) entry which is preliminary data.</text>
</comment>
<evidence type="ECO:0000256" key="8">
    <source>
        <dbReference type="ARBA" id="ARBA00014472"/>
    </source>
</evidence>
<dbReference type="EMBL" id="NFZT01000001">
    <property type="protein sequence ID" value="OWV32815.1"/>
    <property type="molecule type" value="Genomic_DNA"/>
</dbReference>
<dbReference type="RefSeq" id="WP_088711607.1">
    <property type="nucleotide sequence ID" value="NZ_NFZT01000001.1"/>
</dbReference>
<comment type="catalytic activity">
    <reaction evidence="11">
        <text>L-valine + 2-oxoglutarate = 3-methyl-2-oxobutanoate + L-glutamate</text>
        <dbReference type="Rhea" id="RHEA:24813"/>
        <dbReference type="ChEBI" id="CHEBI:11851"/>
        <dbReference type="ChEBI" id="CHEBI:16810"/>
        <dbReference type="ChEBI" id="CHEBI:29985"/>
        <dbReference type="ChEBI" id="CHEBI:57762"/>
        <dbReference type="EC" id="2.6.1.42"/>
    </reaction>
</comment>
<evidence type="ECO:0000256" key="6">
    <source>
        <dbReference type="ARBA" id="ARBA00009320"/>
    </source>
</evidence>
<dbReference type="SUPFAM" id="SSF56752">
    <property type="entry name" value="D-aminoacid aminotransferase-like PLP-dependent enzymes"/>
    <property type="match status" value="1"/>
</dbReference>
<evidence type="ECO:0000256" key="5">
    <source>
        <dbReference type="ARBA" id="ARBA00005072"/>
    </source>
</evidence>
<comment type="pathway">
    <text evidence="3">Amino-acid biosynthesis; L-isoleucine biosynthesis; L-isoleucine from 2-oxobutanoate: step 4/4.</text>
</comment>
<dbReference type="InterPro" id="IPR043131">
    <property type="entry name" value="BCAT-like_N"/>
</dbReference>
<evidence type="ECO:0000256" key="3">
    <source>
        <dbReference type="ARBA" id="ARBA00004824"/>
    </source>
</evidence>
<dbReference type="FunFam" id="3.20.10.10:FF:000002">
    <property type="entry name" value="D-alanine aminotransferase"/>
    <property type="match status" value="1"/>
</dbReference>